<dbReference type="PANTHER" id="PTHR24260">
    <property type="match status" value="1"/>
</dbReference>
<keyword evidence="9" id="KW-0378">Hydrolase</keyword>
<keyword evidence="13" id="KW-1185">Reference proteome</keyword>
<dbReference type="Pfam" id="PF00089">
    <property type="entry name" value="Trypsin"/>
    <property type="match status" value="3"/>
</dbReference>
<dbReference type="InterPro" id="IPR001254">
    <property type="entry name" value="Trypsin_dom"/>
</dbReference>
<comment type="subcellular location">
    <subcellularLocation>
        <location evidence="1">Secreted</location>
    </subcellularLocation>
</comment>
<evidence type="ECO:0000313" key="12">
    <source>
        <dbReference type="EnsemblMetazoa" id="ASIC017752-PA"/>
    </source>
</evidence>
<comment type="similarity">
    <text evidence="8">Belongs to the peptidase S1 family. CLIP subfamily.</text>
</comment>
<reference evidence="11 13" key="1">
    <citation type="journal article" date="2014" name="BMC Genomics">
        <title>Genome sequence of Anopheles sinensis provides insight into genetics basis of mosquito competence for malaria parasites.</title>
        <authorList>
            <person name="Zhou D."/>
            <person name="Zhang D."/>
            <person name="Ding G."/>
            <person name="Shi L."/>
            <person name="Hou Q."/>
            <person name="Ye Y."/>
            <person name="Xu Y."/>
            <person name="Zhou H."/>
            <person name="Xiong C."/>
            <person name="Li S."/>
            <person name="Yu J."/>
            <person name="Hong S."/>
            <person name="Yu X."/>
            <person name="Zou P."/>
            <person name="Chen C."/>
            <person name="Chang X."/>
            <person name="Wang W."/>
            <person name="Lv Y."/>
            <person name="Sun Y."/>
            <person name="Ma L."/>
            <person name="Shen B."/>
            <person name="Zhu C."/>
        </authorList>
    </citation>
    <scope>NUCLEOTIDE SEQUENCE [LARGE SCALE GENOMIC DNA]</scope>
</reference>
<feature type="domain" description="Peptidase S1" evidence="10">
    <location>
        <begin position="349"/>
        <end position="581"/>
    </location>
</feature>
<evidence type="ECO:0000259" key="10">
    <source>
        <dbReference type="PROSITE" id="PS50240"/>
    </source>
</evidence>
<dbReference type="GO" id="GO:0006508">
    <property type="term" value="P:proteolysis"/>
    <property type="evidence" value="ECO:0007669"/>
    <property type="project" value="UniProtKB-KW"/>
</dbReference>
<dbReference type="AlphaFoldDB" id="A0A084WH51"/>
<dbReference type="InterPro" id="IPR009003">
    <property type="entry name" value="Peptidase_S1_PA"/>
</dbReference>
<dbReference type="SMART" id="SM00020">
    <property type="entry name" value="Tryp_SPc"/>
    <property type="match status" value="3"/>
</dbReference>
<dbReference type="PROSITE" id="PS50240">
    <property type="entry name" value="TRYPSIN_DOM"/>
    <property type="match status" value="3"/>
</dbReference>
<evidence type="ECO:0000256" key="6">
    <source>
        <dbReference type="ARBA" id="ARBA00023157"/>
    </source>
</evidence>
<dbReference type="OMA" id="RMFAMED"/>
<sequence length="847" mass="96091">MVTIEQYGSVSAKLQPVNSNLREDITAMFLPNERKSIDDCHLRYYKYGKQLDPMPTFGMPVYLREFAHMAAVGWTKPDKTIEWNCGGSLIWENYVLTAAHCAVDNDNIQPDVVRLGDINLYNDTDDQYAQQLKIVEIIRHPQHRFSSRYHDLALLRLEKNVVLHETVTPGCLWDEEEIPFPSMDATGWGATGFAQKNTPILLKVSLSIVKKAQCEQYYRVDRRGLKQGLQSYQLCAGDKKMDTCPGDSGGPLQTKLLSNGKMTPFVVAVTSFGTICGQSIPGVYMRVAPYIPWIRSELAKRREKIDESSFKPYACALRYAHLREYEDDVVIARSKGEEWIDCSKAHMEIINSTQTVKIHWPAGRKTPDDCYGVVIDEDTVLTLARCAVFERVSASHLVHNGIRNDIIRVVQHPMYKPKSYYNDIAVLKVKNRFKFSHHFVPACIWSAFKLPDPRFYVTGQGRLDLNEFNYFSEKITTFKPKIVQLSPRADIQNCTVPEDYLSGLSRGLTQEHLCFGNKVFLVPGSCQMQHGAPIRRNVWRMDRYFEHIYGLNLAGKDCGFGRPALATRLGYHLAWLNSVLLPNNQPNGKNHNIKKFKIPNSAARELDDCESRYQMFHRTLDYSSERINQFFHTVYLGRQTGGKMIGNCTGTLIARNLVITSAFCLKGAGVLPTVVNIAEGAPNVTKSRPKVVKIGTITVHPGYNPKTFEHNIALVRLEKAIVPTAQKYPICLWQNETHTPFLLHRMFAMEDGESSFVESYPKYNSDCRESLKELGRNQLNSTELCTDIDQAEVTALSGAPIVWYRRDLVDNTTTQYLVGIVSFGKAEAQLGVNTRISSYVSWIKNFL</sequence>
<dbReference type="VEuPathDB" id="VectorBase:ASIS005159"/>
<keyword evidence="6" id="KW-1015">Disulfide bond</keyword>
<dbReference type="EnsemblMetazoa" id="ASIC017752-RA">
    <property type="protein sequence ID" value="ASIC017752-PA"/>
    <property type="gene ID" value="ASIC017752"/>
</dbReference>
<keyword evidence="9" id="KW-0720">Serine protease</keyword>
<evidence type="ECO:0000256" key="4">
    <source>
        <dbReference type="ARBA" id="ARBA00022729"/>
    </source>
</evidence>
<dbReference type="PRINTS" id="PR00722">
    <property type="entry name" value="CHYMOTRYPSIN"/>
</dbReference>
<dbReference type="OrthoDB" id="7721714at2759"/>
<evidence type="ECO:0000256" key="1">
    <source>
        <dbReference type="ARBA" id="ARBA00004613"/>
    </source>
</evidence>
<gene>
    <name evidence="11" type="ORF">ZHAS_00017752</name>
</gene>
<dbReference type="Gene3D" id="2.40.10.10">
    <property type="entry name" value="Trypsin-like serine proteases"/>
    <property type="match status" value="3"/>
</dbReference>
<keyword evidence="5" id="KW-0391">Immunity</keyword>
<dbReference type="FunFam" id="2.40.10.10:FF:000028">
    <property type="entry name" value="Serine protease easter"/>
    <property type="match status" value="1"/>
</dbReference>
<keyword evidence="9" id="KW-0645">Protease</keyword>
<dbReference type="CDD" id="cd00190">
    <property type="entry name" value="Tryp_SPc"/>
    <property type="match status" value="1"/>
</dbReference>
<dbReference type="PROSITE" id="PS00135">
    <property type="entry name" value="TRYPSIN_SER"/>
    <property type="match status" value="1"/>
</dbReference>
<dbReference type="InterPro" id="IPR051333">
    <property type="entry name" value="CLIP_Serine_Protease"/>
</dbReference>
<keyword evidence="2" id="KW-0964">Secreted</keyword>
<dbReference type="VEuPathDB" id="VectorBase:ASIS010287"/>
<organism evidence="11">
    <name type="scientific">Anopheles sinensis</name>
    <name type="common">Mosquito</name>
    <dbReference type="NCBI Taxonomy" id="74873"/>
    <lineage>
        <taxon>Eukaryota</taxon>
        <taxon>Metazoa</taxon>
        <taxon>Ecdysozoa</taxon>
        <taxon>Arthropoda</taxon>
        <taxon>Hexapoda</taxon>
        <taxon>Insecta</taxon>
        <taxon>Pterygota</taxon>
        <taxon>Neoptera</taxon>
        <taxon>Endopterygota</taxon>
        <taxon>Diptera</taxon>
        <taxon>Nematocera</taxon>
        <taxon>Culicoidea</taxon>
        <taxon>Culicidae</taxon>
        <taxon>Anophelinae</taxon>
        <taxon>Anopheles</taxon>
    </lineage>
</organism>
<dbReference type="InterPro" id="IPR001314">
    <property type="entry name" value="Peptidase_S1A"/>
</dbReference>
<protein>
    <submittedName>
        <fullName evidence="11">AGAP008403-PA-like protein</fullName>
    </submittedName>
</protein>
<evidence type="ECO:0000256" key="2">
    <source>
        <dbReference type="ARBA" id="ARBA00022525"/>
    </source>
</evidence>
<evidence type="ECO:0000313" key="11">
    <source>
        <dbReference type="EMBL" id="KFB49545.1"/>
    </source>
</evidence>
<dbReference type="InterPro" id="IPR018114">
    <property type="entry name" value="TRYPSIN_HIS"/>
</dbReference>
<keyword evidence="7" id="KW-0325">Glycoprotein</keyword>
<keyword evidence="3" id="KW-0399">Innate immunity</keyword>
<evidence type="ECO:0000256" key="9">
    <source>
        <dbReference type="RuleBase" id="RU363034"/>
    </source>
</evidence>
<dbReference type="Proteomes" id="UP000030765">
    <property type="component" value="Unassembled WGS sequence"/>
</dbReference>
<proteinExistence type="inferred from homology"/>
<accession>A0A084WH51</accession>
<dbReference type="InterPro" id="IPR043504">
    <property type="entry name" value="Peptidase_S1_PA_chymotrypsin"/>
</dbReference>
<evidence type="ECO:0000256" key="5">
    <source>
        <dbReference type="ARBA" id="ARBA00022859"/>
    </source>
</evidence>
<dbReference type="EMBL" id="ATLV01023789">
    <property type="status" value="NOT_ANNOTATED_CDS"/>
    <property type="molecule type" value="Genomic_DNA"/>
</dbReference>
<dbReference type="EMBL" id="KE525346">
    <property type="protein sequence ID" value="KFB49545.1"/>
    <property type="molecule type" value="Genomic_DNA"/>
</dbReference>
<feature type="domain" description="Peptidase S1" evidence="10">
    <location>
        <begin position="85"/>
        <end position="299"/>
    </location>
</feature>
<keyword evidence="4" id="KW-0732">Signal</keyword>
<dbReference type="GO" id="GO:0045087">
    <property type="term" value="P:innate immune response"/>
    <property type="evidence" value="ECO:0007669"/>
    <property type="project" value="UniProtKB-KW"/>
</dbReference>
<dbReference type="PROSITE" id="PS00134">
    <property type="entry name" value="TRYPSIN_HIS"/>
    <property type="match status" value="1"/>
</dbReference>
<evidence type="ECO:0000256" key="8">
    <source>
        <dbReference type="ARBA" id="ARBA00024195"/>
    </source>
</evidence>
<evidence type="ECO:0000313" key="13">
    <source>
        <dbReference type="Proteomes" id="UP000030765"/>
    </source>
</evidence>
<dbReference type="PANTHER" id="PTHR24260:SF147">
    <property type="entry name" value="EG:BACR7A4.3 PROTEIN-RELATED"/>
    <property type="match status" value="1"/>
</dbReference>
<evidence type="ECO:0000256" key="3">
    <source>
        <dbReference type="ARBA" id="ARBA00022588"/>
    </source>
</evidence>
<evidence type="ECO:0000256" key="7">
    <source>
        <dbReference type="ARBA" id="ARBA00023180"/>
    </source>
</evidence>
<dbReference type="GO" id="GO:0005576">
    <property type="term" value="C:extracellular region"/>
    <property type="evidence" value="ECO:0007669"/>
    <property type="project" value="UniProtKB-SubCell"/>
</dbReference>
<dbReference type="SUPFAM" id="SSF50494">
    <property type="entry name" value="Trypsin-like serine proteases"/>
    <property type="match status" value="3"/>
</dbReference>
<feature type="domain" description="Peptidase S1" evidence="10">
    <location>
        <begin position="648"/>
        <end position="847"/>
    </location>
</feature>
<dbReference type="GO" id="GO:0004252">
    <property type="term" value="F:serine-type endopeptidase activity"/>
    <property type="evidence" value="ECO:0007669"/>
    <property type="project" value="InterPro"/>
</dbReference>
<dbReference type="InterPro" id="IPR033116">
    <property type="entry name" value="TRYPSIN_SER"/>
</dbReference>
<dbReference type="VEuPathDB" id="VectorBase:ASIC017752"/>
<name>A0A084WH51_ANOSI</name>
<dbReference type="STRING" id="74873.A0A084WH51"/>
<reference evidence="12" key="2">
    <citation type="submission" date="2020-05" db="UniProtKB">
        <authorList>
            <consortium name="EnsemblMetazoa"/>
        </authorList>
    </citation>
    <scope>IDENTIFICATION</scope>
</reference>